<gene>
    <name evidence="2" type="ORF">BV394_07635</name>
</gene>
<dbReference type="AlphaFoldDB" id="A0A1U7DM20"/>
<dbReference type="Proteomes" id="UP000187266">
    <property type="component" value="Chromosome"/>
</dbReference>
<evidence type="ECO:0000313" key="3">
    <source>
        <dbReference type="Proteomes" id="UP000187266"/>
    </source>
</evidence>
<dbReference type="EMBL" id="CP019124">
    <property type="protein sequence ID" value="APX91044.1"/>
    <property type="molecule type" value="Genomic_DNA"/>
</dbReference>
<proteinExistence type="predicted"/>
<dbReference type="Pfam" id="PF01882">
    <property type="entry name" value="DUF58"/>
    <property type="match status" value="1"/>
</dbReference>
<keyword evidence="3" id="KW-1185">Reference proteome</keyword>
<sequence length="291" mass="31774">MSHKGLRSDAEAAAGAFPALLADARQLAATVILGAHGRRRAGAGDEFWQYRPANVSDGARQIDWRRSARSEGQAFVRQTEWQAAQSVMLWVDDGRSMDFSGDPDRPAKSDRARLLALAAAILLIRGGERVGLLGMAERPRTGETQLLRLARALVADSPPGDHATPAARAIPTGSRALFVSDFLGDPERLRQVVGQAADRGVSGVLLQVLDPVEEAFPFQGRTIFESMSGQLRHETLKASGLRGRYLERLAERKALLADLAHDTGWRYRLHHTGDSAQAALLWLYGALERVR</sequence>
<dbReference type="PANTHER" id="PTHR33608:SF6">
    <property type="entry name" value="BLL2464 PROTEIN"/>
    <property type="match status" value="1"/>
</dbReference>
<feature type="domain" description="DUF58" evidence="1">
    <location>
        <begin position="50"/>
        <end position="251"/>
    </location>
</feature>
<dbReference type="OrthoDB" id="9794556at2"/>
<dbReference type="STRING" id="1267768.BV394_07635"/>
<dbReference type="InterPro" id="IPR002881">
    <property type="entry name" value="DUF58"/>
</dbReference>
<dbReference type="RefSeq" id="WP_076981061.1">
    <property type="nucleotide sequence ID" value="NZ_CP019124.1"/>
</dbReference>
<organism evidence="2 3">
    <name type="scientific">Brevirhabdus pacifica</name>
    <dbReference type="NCBI Taxonomy" id="1267768"/>
    <lineage>
        <taxon>Bacteria</taxon>
        <taxon>Pseudomonadati</taxon>
        <taxon>Pseudomonadota</taxon>
        <taxon>Alphaproteobacteria</taxon>
        <taxon>Rhodobacterales</taxon>
        <taxon>Paracoccaceae</taxon>
        <taxon>Brevirhabdus</taxon>
    </lineage>
</organism>
<protein>
    <recommendedName>
        <fullName evidence="1">DUF58 domain-containing protein</fullName>
    </recommendedName>
</protein>
<name>A0A1U7DM20_9RHOB</name>
<evidence type="ECO:0000313" key="2">
    <source>
        <dbReference type="EMBL" id="APX91044.1"/>
    </source>
</evidence>
<evidence type="ECO:0000259" key="1">
    <source>
        <dbReference type="Pfam" id="PF01882"/>
    </source>
</evidence>
<accession>A0A1U7DM20</accession>
<reference evidence="2 3" key="1">
    <citation type="submission" date="2017-01" db="EMBL/GenBank/DDBJ databases">
        <title>Genomic analysis of Xuhuaishuia manganoxidans DY6-4.</title>
        <authorList>
            <person name="Wang X."/>
        </authorList>
    </citation>
    <scope>NUCLEOTIDE SEQUENCE [LARGE SCALE GENOMIC DNA]</scope>
    <source>
        <strain evidence="2 3">DY6-4</strain>
    </source>
</reference>
<dbReference type="PANTHER" id="PTHR33608">
    <property type="entry name" value="BLL2464 PROTEIN"/>
    <property type="match status" value="1"/>
</dbReference>